<comment type="caution">
    <text evidence="3">The sequence shown here is derived from an EMBL/GenBank/DDBJ whole genome shotgun (WGS) entry which is preliminary data.</text>
</comment>
<dbReference type="EMBL" id="VBAI01000006">
    <property type="protein sequence ID" value="TMJ13508.1"/>
    <property type="molecule type" value="Genomic_DNA"/>
</dbReference>
<dbReference type="InterPro" id="IPR000182">
    <property type="entry name" value="GNAT_dom"/>
</dbReference>
<dbReference type="Proteomes" id="UP000315217">
    <property type="component" value="Unassembled WGS sequence"/>
</dbReference>
<dbReference type="PANTHER" id="PTHR43441">
    <property type="entry name" value="RIBOSOMAL-PROTEIN-SERINE ACETYLTRANSFERASE"/>
    <property type="match status" value="1"/>
</dbReference>
<sequence length="188" mass="20820">MSPVRTAMTRLLEQSGGVTLIPVDSPALVALVAGWLAQKENSQWLDFGDGQQDLTADRLQIMTQHQAHLLRAFAVRGGGPPVGVVGLSEINPQFKTARIWVVVGDKSFRARGYGTQAVSAMLTLAFRDLQLHAVNAWIVEGHPARRIAERLKFQLIGRRRQCHEIDGQPRDRLWFDILAPEHRGGSDA</sequence>
<reference evidence="4 5" key="1">
    <citation type="journal article" date="2019" name="Nat. Microbiol.">
        <title>Mediterranean grassland soil C-N compound turnover is dependent on rainfall and depth, and is mediated by genomically divergent microorganisms.</title>
        <authorList>
            <person name="Diamond S."/>
            <person name="Andeer P.F."/>
            <person name="Li Z."/>
            <person name="Crits-Christoph A."/>
            <person name="Burstein D."/>
            <person name="Anantharaman K."/>
            <person name="Lane K.R."/>
            <person name="Thomas B.C."/>
            <person name="Pan C."/>
            <person name="Northen T.R."/>
            <person name="Banfield J.F."/>
        </authorList>
    </citation>
    <scope>NUCLEOTIDE SEQUENCE [LARGE SCALE GENOMIC DNA]</scope>
    <source>
        <strain evidence="3">NP_1</strain>
        <strain evidence="2">NP_2</strain>
    </source>
</reference>
<organism evidence="3 4">
    <name type="scientific">Candidatus Segetimicrobium genomatis</name>
    <dbReference type="NCBI Taxonomy" id="2569760"/>
    <lineage>
        <taxon>Bacteria</taxon>
        <taxon>Bacillati</taxon>
        <taxon>Candidatus Sysuimicrobiota</taxon>
        <taxon>Candidatus Sysuimicrobiia</taxon>
        <taxon>Candidatus Sysuimicrobiales</taxon>
        <taxon>Candidatus Segetimicrobiaceae</taxon>
        <taxon>Candidatus Segetimicrobium</taxon>
    </lineage>
</organism>
<dbReference type="GO" id="GO:0005737">
    <property type="term" value="C:cytoplasm"/>
    <property type="evidence" value="ECO:0007669"/>
    <property type="project" value="TreeGrafter"/>
</dbReference>
<dbReference type="Gene3D" id="3.40.630.30">
    <property type="match status" value="1"/>
</dbReference>
<accession>A0A537LZQ4</accession>
<feature type="domain" description="N-acetyltransferase" evidence="1">
    <location>
        <begin position="15"/>
        <end position="180"/>
    </location>
</feature>
<dbReference type="InterPro" id="IPR016181">
    <property type="entry name" value="Acyl_CoA_acyltransferase"/>
</dbReference>
<gene>
    <name evidence="3" type="ORF">E6G98_00200</name>
    <name evidence="2" type="ORF">E6G99_09170</name>
</gene>
<dbReference type="EMBL" id="VBAJ01000235">
    <property type="protein sequence ID" value="TMJ06133.1"/>
    <property type="molecule type" value="Genomic_DNA"/>
</dbReference>
<evidence type="ECO:0000313" key="3">
    <source>
        <dbReference type="EMBL" id="TMJ13508.1"/>
    </source>
</evidence>
<dbReference type="GO" id="GO:1990189">
    <property type="term" value="F:protein N-terminal-serine acetyltransferase activity"/>
    <property type="evidence" value="ECO:0007669"/>
    <property type="project" value="TreeGrafter"/>
</dbReference>
<keyword evidence="3" id="KW-0808">Transferase</keyword>
<dbReference type="GO" id="GO:0008999">
    <property type="term" value="F:protein-N-terminal-alanine acetyltransferase activity"/>
    <property type="evidence" value="ECO:0007669"/>
    <property type="project" value="TreeGrafter"/>
</dbReference>
<dbReference type="PROSITE" id="PS51186">
    <property type="entry name" value="GNAT"/>
    <property type="match status" value="1"/>
</dbReference>
<dbReference type="Proteomes" id="UP000318661">
    <property type="component" value="Unassembled WGS sequence"/>
</dbReference>
<dbReference type="AlphaFoldDB" id="A0A537LZQ4"/>
<name>A0A537LZQ4_9BACT</name>
<dbReference type="PANTHER" id="PTHR43441:SF11">
    <property type="entry name" value="RIBOSOMAL-PROTEIN-SERINE ACETYLTRANSFERASE"/>
    <property type="match status" value="1"/>
</dbReference>
<evidence type="ECO:0000313" key="5">
    <source>
        <dbReference type="Proteomes" id="UP000318661"/>
    </source>
</evidence>
<evidence type="ECO:0000259" key="1">
    <source>
        <dbReference type="PROSITE" id="PS51186"/>
    </source>
</evidence>
<dbReference type="Pfam" id="PF13302">
    <property type="entry name" value="Acetyltransf_3"/>
    <property type="match status" value="1"/>
</dbReference>
<evidence type="ECO:0000313" key="4">
    <source>
        <dbReference type="Proteomes" id="UP000315217"/>
    </source>
</evidence>
<dbReference type="SUPFAM" id="SSF55729">
    <property type="entry name" value="Acyl-CoA N-acyltransferases (Nat)"/>
    <property type="match status" value="1"/>
</dbReference>
<proteinExistence type="predicted"/>
<protein>
    <submittedName>
        <fullName evidence="3">GNAT family N-acetyltransferase</fullName>
    </submittedName>
</protein>
<evidence type="ECO:0000313" key="2">
    <source>
        <dbReference type="EMBL" id="TMJ06133.1"/>
    </source>
</evidence>
<dbReference type="InterPro" id="IPR051908">
    <property type="entry name" value="Ribosomal_N-acetyltransferase"/>
</dbReference>